<feature type="transmembrane region" description="Helical" evidence="4">
    <location>
        <begin position="146"/>
        <end position="169"/>
    </location>
</feature>
<feature type="transmembrane region" description="Helical" evidence="4">
    <location>
        <begin position="206"/>
        <end position="227"/>
    </location>
</feature>
<dbReference type="EMBL" id="JABAEW010000027">
    <property type="protein sequence ID" value="NMD87639.1"/>
    <property type="molecule type" value="Genomic_DNA"/>
</dbReference>
<evidence type="ECO:0000256" key="1">
    <source>
        <dbReference type="ARBA" id="ARBA00022692"/>
    </source>
</evidence>
<gene>
    <name evidence="5" type="ORF">HF882_13700</name>
</gene>
<dbReference type="GO" id="GO:0022857">
    <property type="term" value="F:transmembrane transporter activity"/>
    <property type="evidence" value="ECO:0007669"/>
    <property type="project" value="InterPro"/>
</dbReference>
<evidence type="ECO:0000256" key="2">
    <source>
        <dbReference type="ARBA" id="ARBA00022989"/>
    </source>
</evidence>
<organism evidence="5 6">
    <name type="scientific">Victivallis vadensis</name>
    <dbReference type="NCBI Taxonomy" id="172901"/>
    <lineage>
        <taxon>Bacteria</taxon>
        <taxon>Pseudomonadati</taxon>
        <taxon>Lentisphaerota</taxon>
        <taxon>Lentisphaeria</taxon>
        <taxon>Victivallales</taxon>
        <taxon>Victivallaceae</taxon>
        <taxon>Victivallis</taxon>
    </lineage>
</organism>
<dbReference type="AlphaFoldDB" id="A0A848B266"/>
<name>A0A848B266_9BACT</name>
<dbReference type="Pfam" id="PF07690">
    <property type="entry name" value="MFS_1"/>
    <property type="match status" value="1"/>
</dbReference>
<feature type="transmembrane region" description="Helical" evidence="4">
    <location>
        <begin position="181"/>
        <end position="200"/>
    </location>
</feature>
<dbReference type="RefSeq" id="WP_168963001.1">
    <property type="nucleotide sequence ID" value="NZ_JABAEW010000027.1"/>
</dbReference>
<comment type="caution">
    <text evidence="5">The sequence shown here is derived from an EMBL/GenBank/DDBJ whole genome shotgun (WGS) entry which is preliminary data.</text>
</comment>
<reference evidence="5 6" key="1">
    <citation type="submission" date="2020-04" db="EMBL/GenBank/DDBJ databases">
        <authorList>
            <person name="Hitch T.C.A."/>
            <person name="Wylensek D."/>
            <person name="Clavel T."/>
        </authorList>
    </citation>
    <scope>NUCLEOTIDE SEQUENCE [LARGE SCALE GENOMIC DNA]</scope>
    <source>
        <strain evidence="5 6">COR2-253-APC-1A</strain>
    </source>
</reference>
<evidence type="ECO:0000256" key="3">
    <source>
        <dbReference type="ARBA" id="ARBA00023136"/>
    </source>
</evidence>
<evidence type="ECO:0000313" key="6">
    <source>
        <dbReference type="Proteomes" id="UP000576225"/>
    </source>
</evidence>
<dbReference type="Proteomes" id="UP000576225">
    <property type="component" value="Unassembled WGS sequence"/>
</dbReference>
<dbReference type="InterPro" id="IPR036259">
    <property type="entry name" value="MFS_trans_sf"/>
</dbReference>
<evidence type="ECO:0000256" key="4">
    <source>
        <dbReference type="SAM" id="Phobius"/>
    </source>
</evidence>
<proteinExistence type="predicted"/>
<feature type="transmembrane region" description="Helical" evidence="4">
    <location>
        <begin position="120"/>
        <end position="140"/>
    </location>
</feature>
<protein>
    <submittedName>
        <fullName evidence="5">MFS transporter</fullName>
    </submittedName>
</protein>
<accession>A0A848B266</accession>
<keyword evidence="3 4" id="KW-0472">Membrane</keyword>
<dbReference type="Gene3D" id="1.20.1250.20">
    <property type="entry name" value="MFS general substrate transporter like domains"/>
    <property type="match status" value="1"/>
</dbReference>
<keyword evidence="2 4" id="KW-1133">Transmembrane helix</keyword>
<feature type="transmembrane region" description="Helical" evidence="4">
    <location>
        <begin position="91"/>
        <end position="113"/>
    </location>
</feature>
<dbReference type="InterPro" id="IPR011701">
    <property type="entry name" value="MFS"/>
</dbReference>
<keyword evidence="1 4" id="KW-0812">Transmembrane</keyword>
<dbReference type="SUPFAM" id="SSF103473">
    <property type="entry name" value="MFS general substrate transporter"/>
    <property type="match status" value="1"/>
</dbReference>
<sequence length="248" mass="27369">MAAAKIGIGDDEAVIAALALYDRAGNLLYLSPDRVVPKRHVIGGPGSEFSYYTTEKNVDFRLELPVLQPEMQLTVRLLFAIKELGLTEAQYGYIMGVSALISVGFVLATGYVLDRVSPLLIFMGSGVLVIFLNFFGHFMVHDYNAFFVIGILMAAVYAIQNVSTGVCLIQLFPAEKYGQFCSANASLNCIFMMFASYFGGVAIDRFGYRFIFVWDLLFTILATGVLLRVYRLWRKLGGATGNYVPPVS</sequence>
<evidence type="ECO:0000313" key="5">
    <source>
        <dbReference type="EMBL" id="NMD87639.1"/>
    </source>
</evidence>